<evidence type="ECO:0000256" key="1">
    <source>
        <dbReference type="SAM" id="Phobius"/>
    </source>
</evidence>
<keyword evidence="1" id="KW-0812">Transmembrane</keyword>
<dbReference type="AlphaFoldDB" id="A0A7S8F1V6"/>
<feature type="transmembrane region" description="Helical" evidence="1">
    <location>
        <begin position="63"/>
        <end position="84"/>
    </location>
</feature>
<dbReference type="RefSeq" id="WP_200981829.1">
    <property type="nucleotide sequence ID" value="NZ_CP064654.1"/>
</dbReference>
<dbReference type="EMBL" id="CP064654">
    <property type="protein sequence ID" value="QPC98825.1"/>
    <property type="molecule type" value="Genomic_DNA"/>
</dbReference>
<evidence type="ECO:0000313" key="5">
    <source>
        <dbReference type="Proteomes" id="UP000594459"/>
    </source>
</evidence>
<sequence>MTLLEPYNAPFAAALVLMLALLVIQLFGVLDIDIDVDADGDGALHAGPVDGLLTLLGLGRVPLAIWLVVFLLLFAGVGVGIQQLAESFTGAPLDRVLAAVLAAGGAIPATSAIARPLGRILPQDETTAVDVGTLVGRRATITDGIARSGSPARARVQDIHGQAHHVMVEPHEQSSELHAGDEVLLVRREGNQFFATALAERSLSPN</sequence>
<accession>A0A7S8F1V6</accession>
<dbReference type="Pfam" id="PF21001">
    <property type="entry name" value="YqiJ_N"/>
    <property type="match status" value="1"/>
</dbReference>
<organism evidence="4 5">
    <name type="scientific">Qipengyuania soli</name>
    <dbReference type="NCBI Taxonomy" id="2782568"/>
    <lineage>
        <taxon>Bacteria</taxon>
        <taxon>Pseudomonadati</taxon>
        <taxon>Pseudomonadota</taxon>
        <taxon>Alphaproteobacteria</taxon>
        <taxon>Sphingomonadales</taxon>
        <taxon>Erythrobacteraceae</taxon>
        <taxon>Qipengyuania</taxon>
    </lineage>
</organism>
<evidence type="ECO:0000313" key="4">
    <source>
        <dbReference type="EMBL" id="QPC98825.1"/>
    </source>
</evidence>
<feature type="domain" description="Inner membrane protein YqiJ N-terminal" evidence="3">
    <location>
        <begin position="8"/>
        <end position="110"/>
    </location>
</feature>
<feature type="transmembrane region" description="Helical" evidence="1">
    <location>
        <begin position="12"/>
        <end position="30"/>
    </location>
</feature>
<evidence type="ECO:0000259" key="2">
    <source>
        <dbReference type="Pfam" id="PF07290"/>
    </source>
</evidence>
<dbReference type="InterPro" id="IPR010840">
    <property type="entry name" value="YqiJ_OB"/>
</dbReference>
<protein>
    <submittedName>
        <fullName evidence="4">DUF1449 family protein</fullName>
    </submittedName>
</protein>
<dbReference type="Proteomes" id="UP000594459">
    <property type="component" value="Chromosome"/>
</dbReference>
<dbReference type="InterPro" id="IPR048376">
    <property type="entry name" value="YqiJ_N"/>
</dbReference>
<proteinExistence type="predicted"/>
<feature type="domain" description="Inner membrane protein YqiJ OB-fold" evidence="2">
    <location>
        <begin position="133"/>
        <end position="195"/>
    </location>
</feature>
<reference evidence="4 5" key="1">
    <citation type="submission" date="2020-11" db="EMBL/GenBank/DDBJ databases">
        <title>The genome sequence of Erythrobacter sp. 6D36.</title>
        <authorList>
            <person name="Liu Y."/>
        </authorList>
    </citation>
    <scope>NUCLEOTIDE SEQUENCE [LARGE SCALE GENOMIC DNA]</scope>
    <source>
        <strain evidence="4 5">6D36</strain>
    </source>
</reference>
<keyword evidence="1" id="KW-1133">Transmembrane helix</keyword>
<name>A0A7S8F1V6_9SPHN</name>
<dbReference type="Pfam" id="PF07290">
    <property type="entry name" value="YqiJ_OB"/>
    <property type="match status" value="1"/>
</dbReference>
<keyword evidence="1" id="KW-0472">Membrane</keyword>
<evidence type="ECO:0000259" key="3">
    <source>
        <dbReference type="Pfam" id="PF21001"/>
    </source>
</evidence>
<keyword evidence="5" id="KW-1185">Reference proteome</keyword>
<dbReference type="KEGG" id="qso:IRL76_13475"/>
<gene>
    <name evidence="4" type="ORF">IRL76_13475</name>
</gene>